<evidence type="ECO:0000313" key="3">
    <source>
        <dbReference type="Proteomes" id="UP000186922"/>
    </source>
</evidence>
<proteinExistence type="predicted"/>
<evidence type="ECO:0000256" key="1">
    <source>
        <dbReference type="SAM" id="MobiDB-lite"/>
    </source>
</evidence>
<dbReference type="Proteomes" id="UP000186922">
    <property type="component" value="Unassembled WGS sequence"/>
</dbReference>
<dbReference type="EMBL" id="BDGG01000012">
    <property type="protein sequence ID" value="GAV05194.1"/>
    <property type="molecule type" value="Genomic_DNA"/>
</dbReference>
<organism evidence="2 3">
    <name type="scientific">Ramazzottius varieornatus</name>
    <name type="common">Water bear</name>
    <name type="synonym">Tardigrade</name>
    <dbReference type="NCBI Taxonomy" id="947166"/>
    <lineage>
        <taxon>Eukaryota</taxon>
        <taxon>Metazoa</taxon>
        <taxon>Ecdysozoa</taxon>
        <taxon>Tardigrada</taxon>
        <taxon>Eutardigrada</taxon>
        <taxon>Parachela</taxon>
        <taxon>Hypsibioidea</taxon>
        <taxon>Ramazzottiidae</taxon>
        <taxon>Ramazzottius</taxon>
    </lineage>
</organism>
<dbReference type="AlphaFoldDB" id="A0A1D1W1H5"/>
<keyword evidence="3" id="KW-1185">Reference proteome</keyword>
<evidence type="ECO:0000313" key="2">
    <source>
        <dbReference type="EMBL" id="GAV05194.1"/>
    </source>
</evidence>
<comment type="caution">
    <text evidence="2">The sequence shown here is derived from an EMBL/GenBank/DDBJ whole genome shotgun (WGS) entry which is preliminary data.</text>
</comment>
<sequence>MAWEDSVQNMKQSFPETGTGNRLCENDHSYVGTDKGTEVNLDA</sequence>
<name>A0A1D1W1H5_RAMVA</name>
<feature type="region of interest" description="Disordered" evidence="1">
    <location>
        <begin position="1"/>
        <end position="43"/>
    </location>
</feature>
<accession>A0A1D1W1H5</accession>
<reference evidence="2 3" key="1">
    <citation type="journal article" date="2016" name="Nat. Commun.">
        <title>Extremotolerant tardigrade genome and improved radiotolerance of human cultured cells by tardigrade-unique protein.</title>
        <authorList>
            <person name="Hashimoto T."/>
            <person name="Horikawa D.D."/>
            <person name="Saito Y."/>
            <person name="Kuwahara H."/>
            <person name="Kozuka-Hata H."/>
            <person name="Shin-I T."/>
            <person name="Minakuchi Y."/>
            <person name="Ohishi K."/>
            <person name="Motoyama A."/>
            <person name="Aizu T."/>
            <person name="Enomoto A."/>
            <person name="Kondo K."/>
            <person name="Tanaka S."/>
            <person name="Hara Y."/>
            <person name="Koshikawa S."/>
            <person name="Sagara H."/>
            <person name="Miura T."/>
            <person name="Yokobori S."/>
            <person name="Miyagawa K."/>
            <person name="Suzuki Y."/>
            <person name="Kubo T."/>
            <person name="Oyama M."/>
            <person name="Kohara Y."/>
            <person name="Fujiyama A."/>
            <person name="Arakawa K."/>
            <person name="Katayama T."/>
            <person name="Toyoda A."/>
            <person name="Kunieda T."/>
        </authorList>
    </citation>
    <scope>NUCLEOTIDE SEQUENCE [LARGE SCALE GENOMIC DNA]</scope>
    <source>
        <strain evidence="2 3">YOKOZUNA-1</strain>
    </source>
</reference>
<feature type="compositionally biased region" description="Polar residues" evidence="1">
    <location>
        <begin position="1"/>
        <end position="20"/>
    </location>
</feature>
<protein>
    <submittedName>
        <fullName evidence="2">Uncharacterized protein</fullName>
    </submittedName>
</protein>
<gene>
    <name evidence="2" type="primary">RvY_15362-1</name>
    <name evidence="2" type="synonym">RvY_15362.1</name>
    <name evidence="2" type="ORF">RvY_15362</name>
</gene>